<feature type="site" description="Transition state stabilizer" evidence="8">
    <location>
        <position position="195"/>
    </location>
</feature>
<keyword evidence="5 8" id="KW-0418">Kinase</keyword>
<keyword evidence="1 8" id="KW-0963">Cytoplasm</keyword>
<keyword evidence="11" id="KW-1185">Reference proteome</keyword>
<sequence length="421" mass="43862">MIGPGGAQDDAGLLPEREALLLLNAGSASLKCAIFEPDAGMPAQRPVWRGSVSAIGHPDCCWRDSEGNEAAVASAGDPDPLLAAFSYLLARALAWLGDQPVRAIGHRLLQAGQATGEPMLLDEAACAALARDGAGAPASQQAALRLAGLVAARWPGVPQVASFDTWFHRTLPLSERMLPLPQRFWQAGLRRNGCHGLSYDYLASVLPRHFGQRARGRVVAAHLGHSASVCGLRRLRSSAVSDGLSGMDGLMTGTGAGLLPPTAVRRLAEMVPDAARLDALLDEQSGLLGVSGASADPALLLRHEAAGGPAGMAANAALALYVRQVVREIGAVAALLGGLDMLVFTGGVGEHQPVLRQRICAALAWLGVQCDSQRNERGAGCISSTDSRVIVAVEPAREEWTMARDCMLLTAPAAMALDGRA</sequence>
<dbReference type="EMBL" id="CP136508">
    <property type="protein sequence ID" value="WUR10993.1"/>
    <property type="molecule type" value="Genomic_DNA"/>
</dbReference>
<evidence type="ECO:0000313" key="10">
    <source>
        <dbReference type="EMBL" id="WUR10993.1"/>
    </source>
</evidence>
<feature type="binding site" evidence="8">
    <location>
        <position position="398"/>
    </location>
    <ligand>
        <name>Mg(2+)</name>
        <dbReference type="ChEBI" id="CHEBI:18420"/>
    </ligand>
</feature>
<evidence type="ECO:0000256" key="1">
    <source>
        <dbReference type="ARBA" id="ARBA00022490"/>
    </source>
</evidence>
<evidence type="ECO:0000256" key="8">
    <source>
        <dbReference type="HAMAP-Rule" id="MF_00020"/>
    </source>
</evidence>
<dbReference type="Pfam" id="PF00871">
    <property type="entry name" value="Acetate_kinase"/>
    <property type="match status" value="1"/>
</dbReference>
<dbReference type="Proteomes" id="UP000321323">
    <property type="component" value="Chromosome"/>
</dbReference>
<dbReference type="PANTHER" id="PTHR21060">
    <property type="entry name" value="ACETATE KINASE"/>
    <property type="match status" value="1"/>
</dbReference>
<evidence type="ECO:0000256" key="3">
    <source>
        <dbReference type="ARBA" id="ARBA00022723"/>
    </source>
</evidence>
<comment type="subcellular location">
    <subcellularLocation>
        <location evidence="8">Cytoplasm</location>
    </subcellularLocation>
</comment>
<name>A0ABZ1UFS7_9BURK</name>
<comment type="catalytic activity">
    <reaction evidence="8">
        <text>acetate + ATP = acetyl phosphate + ADP</text>
        <dbReference type="Rhea" id="RHEA:11352"/>
        <dbReference type="ChEBI" id="CHEBI:22191"/>
        <dbReference type="ChEBI" id="CHEBI:30089"/>
        <dbReference type="ChEBI" id="CHEBI:30616"/>
        <dbReference type="ChEBI" id="CHEBI:456216"/>
        <dbReference type="EC" id="2.7.2.1"/>
    </reaction>
</comment>
<keyword evidence="7 8" id="KW-0460">Magnesium</keyword>
<feature type="binding site" evidence="8">
    <location>
        <position position="107"/>
    </location>
    <ligand>
        <name>substrate</name>
    </ligand>
</feature>
<proteinExistence type="inferred from homology"/>
<organism evidence="10 11">
    <name type="scientific">[Empedobacter] haloabium</name>
    <dbReference type="NCBI Taxonomy" id="592317"/>
    <lineage>
        <taxon>Bacteria</taxon>
        <taxon>Pseudomonadati</taxon>
        <taxon>Pseudomonadota</taxon>
        <taxon>Betaproteobacteria</taxon>
        <taxon>Burkholderiales</taxon>
        <taxon>Oxalobacteraceae</taxon>
        <taxon>Telluria group</taxon>
        <taxon>Telluria group incertae sedis</taxon>
    </lineage>
</organism>
<dbReference type="Gene3D" id="3.30.420.40">
    <property type="match status" value="2"/>
</dbReference>
<dbReference type="SUPFAM" id="SSF53067">
    <property type="entry name" value="Actin-like ATPase domain"/>
    <property type="match status" value="2"/>
</dbReference>
<dbReference type="InterPro" id="IPR043129">
    <property type="entry name" value="ATPase_NBD"/>
</dbReference>
<gene>
    <name evidence="8" type="primary">ackA</name>
    <name evidence="10" type="ORF">E7V67_014820</name>
</gene>
<dbReference type="InterPro" id="IPR000890">
    <property type="entry name" value="Aliphatic_acid_kin_short-chain"/>
</dbReference>
<protein>
    <recommendedName>
        <fullName evidence="8">Acetate kinase</fullName>
        <ecNumber evidence="8">2.7.2.1</ecNumber>
    </recommendedName>
    <alternativeName>
        <fullName evidence="8">Acetokinase</fullName>
    </alternativeName>
</protein>
<comment type="subunit">
    <text evidence="8">Homodimer.</text>
</comment>
<comment type="function">
    <text evidence="8">Catalyzes the formation of acetyl phosphate from acetate and ATP. Can also catalyze the reverse reaction.</text>
</comment>
<feature type="binding site" evidence="8">
    <location>
        <position position="24"/>
    </location>
    <ligand>
        <name>Mg(2+)</name>
        <dbReference type="ChEBI" id="CHEBI:18420"/>
    </ligand>
</feature>
<dbReference type="PANTHER" id="PTHR21060:SF21">
    <property type="entry name" value="ACETATE KINASE"/>
    <property type="match status" value="1"/>
</dbReference>
<comment type="caution">
    <text evidence="8">Lacks conserved residue(s) required for the propagation of feature annotation.</text>
</comment>
<comment type="pathway">
    <text evidence="8">Metabolic intermediate biosynthesis; acetyl-CoA biosynthesis; acetyl-CoA from acetate: step 1/2.</text>
</comment>
<keyword evidence="2 8" id="KW-0808">Transferase</keyword>
<evidence type="ECO:0000256" key="4">
    <source>
        <dbReference type="ARBA" id="ARBA00022741"/>
    </source>
</evidence>
<evidence type="ECO:0000256" key="9">
    <source>
        <dbReference type="RuleBase" id="RU003835"/>
    </source>
</evidence>
<evidence type="ECO:0000256" key="5">
    <source>
        <dbReference type="ARBA" id="ARBA00022777"/>
    </source>
</evidence>
<evidence type="ECO:0000313" key="11">
    <source>
        <dbReference type="Proteomes" id="UP000321323"/>
    </source>
</evidence>
<feature type="active site" description="Proton donor/acceptor" evidence="8">
    <location>
        <position position="164"/>
    </location>
</feature>
<dbReference type="HAMAP" id="MF_00020">
    <property type="entry name" value="Acetate_kinase"/>
    <property type="match status" value="1"/>
</dbReference>
<reference evidence="10 11" key="1">
    <citation type="journal article" date="2019" name="Int. J. Syst. Evol. Microbiol.">
        <title>The Draft Whole-Genome Sequence of the Antibiotic Producer Empedobacter haloabium ATCC 31962 Provides Indications for Its Taxonomic Reclassification.</title>
        <authorList>
            <person name="Miess H."/>
            <person name="Arlt P."/>
            <person name="Apel A.K."/>
            <person name="Weber T."/>
            <person name="Nieselt K."/>
            <person name="Hanssen F."/>
            <person name="Czemmel S."/>
            <person name="Nahnsen S."/>
            <person name="Gross H."/>
        </authorList>
    </citation>
    <scope>NUCLEOTIDE SEQUENCE [LARGE SCALE GENOMIC DNA]</scope>
    <source>
        <strain evidence="10 11">ATCC 31962</strain>
    </source>
</reference>
<accession>A0ABZ1UFS7</accession>
<feature type="binding site" evidence="8">
    <location>
        <position position="31"/>
    </location>
    <ligand>
        <name>ATP</name>
        <dbReference type="ChEBI" id="CHEBI:30616"/>
    </ligand>
</feature>
<keyword evidence="4 8" id="KW-0547">Nucleotide-binding</keyword>
<comment type="cofactor">
    <cofactor evidence="8">
        <name>Mg(2+)</name>
        <dbReference type="ChEBI" id="CHEBI:18420"/>
    </cofactor>
    <cofactor evidence="8">
        <name>Mn(2+)</name>
        <dbReference type="ChEBI" id="CHEBI:29035"/>
    </cofactor>
    <text evidence="8">Mg(2+). Can also accept Mn(2+).</text>
</comment>
<comment type="similarity">
    <text evidence="8 9">Belongs to the acetokinase family.</text>
</comment>
<evidence type="ECO:0000256" key="2">
    <source>
        <dbReference type="ARBA" id="ARBA00022679"/>
    </source>
</evidence>
<dbReference type="PRINTS" id="PR00471">
    <property type="entry name" value="ACETATEKNASE"/>
</dbReference>
<keyword evidence="6 8" id="KW-0067">ATP-binding</keyword>
<dbReference type="InterPro" id="IPR004372">
    <property type="entry name" value="Ac/propionate_kinase"/>
</dbReference>
<evidence type="ECO:0000256" key="7">
    <source>
        <dbReference type="ARBA" id="ARBA00022842"/>
    </source>
</evidence>
<feature type="binding site" evidence="8">
    <location>
        <begin position="347"/>
        <end position="351"/>
    </location>
    <ligand>
        <name>ATP</name>
        <dbReference type="ChEBI" id="CHEBI:30616"/>
    </ligand>
</feature>
<dbReference type="GO" id="GO:0016301">
    <property type="term" value="F:kinase activity"/>
    <property type="evidence" value="ECO:0007669"/>
    <property type="project" value="UniProtKB-KW"/>
</dbReference>
<evidence type="ECO:0000256" key="6">
    <source>
        <dbReference type="ARBA" id="ARBA00022840"/>
    </source>
</evidence>
<dbReference type="EC" id="2.7.2.1" evidence="8"/>
<keyword evidence="3 8" id="KW-0479">Metal-binding</keyword>